<proteinExistence type="predicted"/>
<dbReference type="GO" id="GO:0004867">
    <property type="term" value="F:serine-type endopeptidase inhibitor activity"/>
    <property type="evidence" value="ECO:0007669"/>
    <property type="project" value="InterPro"/>
</dbReference>
<keyword evidence="1" id="KW-0732">Signal</keyword>
<reference evidence="3" key="1">
    <citation type="journal article" date="2023" name="Genome Biol. Evol.">
        <title>Long-read-based Genome Assembly of Drosophila gunungcola Reveals Fewer Chemosensory Genes in Flower-breeding Species.</title>
        <authorList>
            <person name="Negi A."/>
            <person name="Liao B.Y."/>
            <person name="Yeh S.D."/>
        </authorList>
    </citation>
    <scope>NUCLEOTIDE SEQUENCE</scope>
    <source>
        <strain evidence="3">Sukarami</strain>
    </source>
</reference>
<dbReference type="SUPFAM" id="SSF57362">
    <property type="entry name" value="BPTI-like"/>
    <property type="match status" value="1"/>
</dbReference>
<feature type="chain" id="PRO_5040189486" description="BPTI/Kunitz inhibitor domain-containing protein" evidence="1">
    <location>
        <begin position="20"/>
        <end position="80"/>
    </location>
</feature>
<evidence type="ECO:0000313" key="3">
    <source>
        <dbReference type="EMBL" id="KAI8042276.1"/>
    </source>
</evidence>
<accession>A0A9Q0BS86</accession>
<dbReference type="Pfam" id="PF00014">
    <property type="entry name" value="Kunitz_BPTI"/>
    <property type="match status" value="1"/>
</dbReference>
<dbReference type="Proteomes" id="UP001059596">
    <property type="component" value="Unassembled WGS sequence"/>
</dbReference>
<dbReference type="Gene3D" id="4.10.410.10">
    <property type="entry name" value="Pancreatic trypsin inhibitor Kunitz domain"/>
    <property type="match status" value="1"/>
</dbReference>
<dbReference type="AlphaFoldDB" id="A0A9Q0BS86"/>
<name>A0A9Q0BS86_9MUSC</name>
<comment type="caution">
    <text evidence="3">The sequence shown here is derived from an EMBL/GenBank/DDBJ whole genome shotgun (WGS) entry which is preliminary data.</text>
</comment>
<evidence type="ECO:0000259" key="2">
    <source>
        <dbReference type="Pfam" id="PF00014"/>
    </source>
</evidence>
<protein>
    <recommendedName>
        <fullName evidence="2">BPTI/Kunitz inhibitor domain-containing protein</fullName>
    </recommendedName>
</protein>
<organism evidence="3 4">
    <name type="scientific">Drosophila gunungcola</name>
    <name type="common">fruit fly</name>
    <dbReference type="NCBI Taxonomy" id="103775"/>
    <lineage>
        <taxon>Eukaryota</taxon>
        <taxon>Metazoa</taxon>
        <taxon>Ecdysozoa</taxon>
        <taxon>Arthropoda</taxon>
        <taxon>Hexapoda</taxon>
        <taxon>Insecta</taxon>
        <taxon>Pterygota</taxon>
        <taxon>Neoptera</taxon>
        <taxon>Endopterygota</taxon>
        <taxon>Diptera</taxon>
        <taxon>Brachycera</taxon>
        <taxon>Muscomorpha</taxon>
        <taxon>Ephydroidea</taxon>
        <taxon>Drosophilidae</taxon>
        <taxon>Drosophila</taxon>
        <taxon>Sophophora</taxon>
    </lineage>
</organism>
<feature type="signal peptide" evidence="1">
    <location>
        <begin position="1"/>
        <end position="19"/>
    </location>
</feature>
<feature type="domain" description="BPTI/Kunitz inhibitor" evidence="2">
    <location>
        <begin position="28"/>
        <end position="77"/>
    </location>
</feature>
<dbReference type="EMBL" id="JAMKOV010000002">
    <property type="protein sequence ID" value="KAI8042276.1"/>
    <property type="molecule type" value="Genomic_DNA"/>
</dbReference>
<gene>
    <name evidence="3" type="ORF">M5D96_003578</name>
</gene>
<sequence length="80" mass="8995">MKIISIIVVIFSLFGYGHNQSTKRNPRCDLPGGTAGLCRRGINGYLYLPIRNACQKYLSEGCTTVGRFFSSREDCDKCRK</sequence>
<dbReference type="InterPro" id="IPR036880">
    <property type="entry name" value="Kunitz_BPTI_sf"/>
</dbReference>
<evidence type="ECO:0000256" key="1">
    <source>
        <dbReference type="SAM" id="SignalP"/>
    </source>
</evidence>
<keyword evidence="4" id="KW-1185">Reference proteome</keyword>
<evidence type="ECO:0000313" key="4">
    <source>
        <dbReference type="Proteomes" id="UP001059596"/>
    </source>
</evidence>
<dbReference type="InterPro" id="IPR002223">
    <property type="entry name" value="Kunitz_BPTI"/>
</dbReference>